<accession>A0A445N316</accession>
<gene>
    <name evidence="2" type="ORF">PITCH_A810004</name>
</gene>
<protein>
    <submittedName>
        <fullName evidence="2">Uncharacterized protein</fullName>
    </submittedName>
</protein>
<feature type="compositionally biased region" description="Polar residues" evidence="1">
    <location>
        <begin position="38"/>
        <end position="60"/>
    </location>
</feature>
<dbReference type="Gene3D" id="1.25.40.10">
    <property type="entry name" value="Tetratricopeptide repeat domain"/>
    <property type="match status" value="1"/>
</dbReference>
<dbReference type="EMBL" id="OJIN01000227">
    <property type="protein sequence ID" value="SPD76073.1"/>
    <property type="molecule type" value="Genomic_DNA"/>
</dbReference>
<dbReference type="PROSITE" id="PS51257">
    <property type="entry name" value="PROKAR_LIPOPROTEIN"/>
    <property type="match status" value="1"/>
</dbReference>
<organism evidence="2">
    <name type="scientific">uncultured Desulfobacterium sp</name>
    <dbReference type="NCBI Taxonomy" id="201089"/>
    <lineage>
        <taxon>Bacteria</taxon>
        <taxon>Pseudomonadati</taxon>
        <taxon>Thermodesulfobacteriota</taxon>
        <taxon>Desulfobacteria</taxon>
        <taxon>Desulfobacterales</taxon>
        <taxon>Desulfobacteriaceae</taxon>
        <taxon>Desulfobacterium</taxon>
        <taxon>environmental samples</taxon>
    </lineage>
</organism>
<evidence type="ECO:0000256" key="1">
    <source>
        <dbReference type="SAM" id="MobiDB-lite"/>
    </source>
</evidence>
<dbReference type="AlphaFoldDB" id="A0A445N316"/>
<proteinExistence type="predicted"/>
<dbReference type="InterPro" id="IPR011990">
    <property type="entry name" value="TPR-like_helical_dom_sf"/>
</dbReference>
<name>A0A445N316_9BACT</name>
<reference evidence="2" key="1">
    <citation type="submission" date="2018-01" db="EMBL/GenBank/DDBJ databases">
        <authorList>
            <person name="Regsiter A."/>
            <person name="William W."/>
        </authorList>
    </citation>
    <scope>NUCLEOTIDE SEQUENCE</scope>
    <source>
        <strain evidence="2">TRIP AH-1</strain>
    </source>
</reference>
<dbReference type="SUPFAM" id="SSF48452">
    <property type="entry name" value="TPR-like"/>
    <property type="match status" value="1"/>
</dbReference>
<sequence length="236" mass="26706">MMTNFRMSILLVLILMLSLIIQSCAGVKTWILPKRSINTSAPVTPTSNKSTQASAKTANPTKKDSFKKSHPVKPTSQKSNQASANAANLAKKHMEAGEYQKAIDVYNVECRKHPHDQSLLREYVQAIEDIKLVADKALDKEQFVSAGRNYNLLLKNYPHFNGFDKDLSFKSIHLNEKLCYCKKAISKQGFQEYRKGNLNMAIVLWEDLLAIDPHNTDIKASLRTAKLQQKNLEEKE</sequence>
<evidence type="ECO:0000313" key="2">
    <source>
        <dbReference type="EMBL" id="SPD76073.1"/>
    </source>
</evidence>
<feature type="region of interest" description="Disordered" evidence="1">
    <location>
        <begin position="38"/>
        <end position="84"/>
    </location>
</feature>